<name>A0A090VG16_9FLAO</name>
<protein>
    <submittedName>
        <fullName evidence="1">Uncharacterized protein</fullName>
    </submittedName>
</protein>
<evidence type="ECO:0000313" key="1">
    <source>
        <dbReference type="EMBL" id="GAL62968.1"/>
    </source>
</evidence>
<comment type="caution">
    <text evidence="1">The sequence shown here is derived from an EMBL/GenBank/DDBJ whole genome shotgun (WGS) entry which is preliminary data.</text>
</comment>
<gene>
    <name evidence="1" type="ORF">JCM19300_986</name>
</gene>
<dbReference type="OrthoDB" id="1443412at2"/>
<dbReference type="Proteomes" id="UP000029644">
    <property type="component" value="Unassembled WGS sequence"/>
</dbReference>
<accession>A0A090VG16</accession>
<organism evidence="1 2">
    <name type="scientific">Algibacter lectus</name>
    <dbReference type="NCBI Taxonomy" id="221126"/>
    <lineage>
        <taxon>Bacteria</taxon>
        <taxon>Pseudomonadati</taxon>
        <taxon>Bacteroidota</taxon>
        <taxon>Flavobacteriia</taxon>
        <taxon>Flavobacteriales</taxon>
        <taxon>Flavobacteriaceae</taxon>
        <taxon>Algibacter</taxon>
    </lineage>
</organism>
<dbReference type="AlphaFoldDB" id="A0A090VG16"/>
<reference evidence="1 2" key="1">
    <citation type="journal article" date="2014" name="Genome Announc.">
        <title>Draft Genome Sequences of Marine Flavobacterium Algibacter lectus Strains SS8 and NR4.</title>
        <authorList>
            <person name="Takatani N."/>
            <person name="Nakanishi M."/>
            <person name="Meirelles P."/>
            <person name="Mino S."/>
            <person name="Suda W."/>
            <person name="Oshima K."/>
            <person name="Hattori M."/>
            <person name="Ohkuma M."/>
            <person name="Hosokawa M."/>
            <person name="Miyashita K."/>
            <person name="Thompson F.L."/>
            <person name="Niwa A."/>
            <person name="Sawabe T."/>
            <person name="Sawabe T."/>
        </authorList>
    </citation>
    <scope>NUCLEOTIDE SEQUENCE [LARGE SCALE GENOMIC DNA]</scope>
    <source>
        <strain evidence="1 2">JCM 19300</strain>
    </source>
</reference>
<proteinExistence type="predicted"/>
<sequence>MQENHPFTSSITESTNILLKGEVNFIEQHSNWIIKVKCSWGKTWLSINIASRKTDLKSHFLPCQLKQASLLSFLTRSSAFNFYGEKSKYSELLLKSPETRHILASKRSCILLDANSLIYKGSVRKKDTKSLSNIFILIESLHNKIDNLDRVPSV</sequence>
<dbReference type="EMBL" id="BBNQ01000009">
    <property type="protein sequence ID" value="GAL62968.1"/>
    <property type="molecule type" value="Genomic_DNA"/>
</dbReference>
<evidence type="ECO:0000313" key="2">
    <source>
        <dbReference type="Proteomes" id="UP000029644"/>
    </source>
</evidence>
<dbReference type="RefSeq" id="WP_139221875.1">
    <property type="nucleotide sequence ID" value="NZ_BBNQ01000009.1"/>
</dbReference>